<dbReference type="OrthoDB" id="9811665at2"/>
<dbReference type="STRING" id="1332188.L336_0451"/>
<feature type="domain" description="Bacteriophage T5 Orf172 DNA-binding" evidence="1">
    <location>
        <begin position="11"/>
        <end position="91"/>
    </location>
</feature>
<dbReference type="Pfam" id="PF10544">
    <property type="entry name" value="T5orf172"/>
    <property type="match status" value="1"/>
</dbReference>
<reference evidence="2 3" key="1">
    <citation type="journal article" date="2013" name="Nat. Biotechnol.">
        <title>Genome sequences of rare, uncultured bacteria obtained by differential coverage binning of multiple metagenomes.</title>
        <authorList>
            <person name="Albertsen M."/>
            <person name="Hugenholtz P."/>
            <person name="Skarshewski A."/>
            <person name="Nielsen K.L."/>
            <person name="Tyson G.W."/>
            <person name="Nielsen P.H."/>
        </authorList>
    </citation>
    <scope>NUCLEOTIDE SEQUENCE [LARGE SCALE GENOMIC DNA]</scope>
    <source>
        <strain evidence="2">TM71</strain>
    </source>
</reference>
<dbReference type="HOGENOM" id="CLU_099324_0_0_0"/>
<dbReference type="AlphaFoldDB" id="R4PWM5"/>
<gene>
    <name evidence="2" type="ORF">L336_0451</name>
</gene>
<protein>
    <recommendedName>
        <fullName evidence="1">Bacteriophage T5 Orf172 DNA-binding domain-containing protein</fullName>
    </recommendedName>
</protein>
<dbReference type="KEGG" id="saal:L336_0451"/>
<dbReference type="EMBL" id="CP005957">
    <property type="protein sequence ID" value="AGL62157.1"/>
    <property type="molecule type" value="Genomic_DNA"/>
</dbReference>
<dbReference type="InterPro" id="IPR018306">
    <property type="entry name" value="Phage_T5_Orf172_DNA-bd"/>
</dbReference>
<proteinExistence type="predicted"/>
<organism evidence="2 3">
    <name type="scientific">Candidatus Saccharimonas aalborgensis</name>
    <dbReference type="NCBI Taxonomy" id="1332188"/>
    <lineage>
        <taxon>Bacteria</taxon>
        <taxon>Candidatus Saccharimonadota</taxon>
        <taxon>Candidatus Saccharimonadia</taxon>
        <taxon>Candidatus Saccharimonadales</taxon>
        <taxon>Candidatus Saccharimonadaceae</taxon>
        <taxon>Candidatus Saccharimonas</taxon>
    </lineage>
</organism>
<sequence>MSDIIYVLTNEAMPGYVKIGKTSTNLEQRIRELSASTSVPMPFTPHYACTVANATFVERQLHDAFGDNRVNPKREFFAIDPERVVAALKLAQIEDITPGHDIVDSPEDQRALDEARERRGRFNFDMVNIPLGAELHFSRDNTITARVIGRTGSESIEFNGRPTSLSAAAQEVLGYRNVVSGTAHWSYEGETLDERRRRMDESE</sequence>
<accession>R4PWM5</accession>
<evidence type="ECO:0000259" key="1">
    <source>
        <dbReference type="SMART" id="SM00974"/>
    </source>
</evidence>
<dbReference type="RefSeq" id="WP_015641607.1">
    <property type="nucleotide sequence ID" value="NC_021219.1"/>
</dbReference>
<dbReference type="Proteomes" id="UP000013893">
    <property type="component" value="Chromosome"/>
</dbReference>
<evidence type="ECO:0000313" key="2">
    <source>
        <dbReference type="EMBL" id="AGL62157.1"/>
    </source>
</evidence>
<name>R4PWM5_9BACT</name>
<dbReference type="SMART" id="SM00974">
    <property type="entry name" value="T5orf172"/>
    <property type="match status" value="1"/>
</dbReference>
<keyword evidence="3" id="KW-1185">Reference proteome</keyword>
<evidence type="ECO:0000313" key="3">
    <source>
        <dbReference type="Proteomes" id="UP000013893"/>
    </source>
</evidence>
<dbReference type="PATRIC" id="fig|1332188.3.peg.443"/>